<dbReference type="PANTHER" id="PTHR11567">
    <property type="entry name" value="ACID PHOSPHATASE-RELATED"/>
    <property type="match status" value="1"/>
</dbReference>
<evidence type="ECO:0000256" key="3">
    <source>
        <dbReference type="ARBA" id="ARBA00036311"/>
    </source>
</evidence>
<dbReference type="CDD" id="cd07061">
    <property type="entry name" value="HP_HAP_like"/>
    <property type="match status" value="1"/>
</dbReference>
<proteinExistence type="inferred from homology"/>
<protein>
    <recommendedName>
        <fullName evidence="4">2-phosphoxylose phosphatase 1</fullName>
    </recommendedName>
    <alternativeName>
        <fullName evidence="5">Acid phosphatase-like protein 2</fullName>
    </alternativeName>
</protein>
<feature type="compositionally biased region" description="Low complexity" evidence="6">
    <location>
        <begin position="576"/>
        <end position="586"/>
    </location>
</feature>
<feature type="compositionally biased region" description="Low complexity" evidence="6">
    <location>
        <begin position="676"/>
        <end position="688"/>
    </location>
</feature>
<dbReference type="AlphaFoldDB" id="A0A813N4I0"/>
<accession>A0A813N4I0</accession>
<dbReference type="Proteomes" id="UP000663882">
    <property type="component" value="Unassembled WGS sequence"/>
</dbReference>
<gene>
    <name evidence="7" type="ORF">RFH988_LOCUS317</name>
</gene>
<evidence type="ECO:0000256" key="2">
    <source>
        <dbReference type="ARBA" id="ARBA00022801"/>
    </source>
</evidence>
<name>A0A813N4I0_9BILA</name>
<evidence type="ECO:0000256" key="5">
    <source>
        <dbReference type="ARBA" id="ARBA00041499"/>
    </source>
</evidence>
<feature type="region of interest" description="Disordered" evidence="6">
    <location>
        <begin position="565"/>
        <end position="622"/>
    </location>
</feature>
<evidence type="ECO:0000256" key="1">
    <source>
        <dbReference type="ARBA" id="ARBA00005375"/>
    </source>
</evidence>
<evidence type="ECO:0000256" key="4">
    <source>
        <dbReference type="ARBA" id="ARBA00040357"/>
    </source>
</evidence>
<dbReference type="Gene3D" id="3.40.50.1240">
    <property type="entry name" value="Phosphoglycerate mutase-like"/>
    <property type="match status" value="1"/>
</dbReference>
<dbReference type="SUPFAM" id="SSF53254">
    <property type="entry name" value="Phosphoglycerate mutase-like"/>
    <property type="match status" value="1"/>
</dbReference>
<dbReference type="GO" id="GO:0016791">
    <property type="term" value="F:phosphatase activity"/>
    <property type="evidence" value="ECO:0007669"/>
    <property type="project" value="TreeGrafter"/>
</dbReference>
<feature type="compositionally biased region" description="Polar residues" evidence="6">
    <location>
        <begin position="587"/>
        <end position="620"/>
    </location>
</feature>
<feature type="region of interest" description="Disordered" evidence="6">
    <location>
        <begin position="229"/>
        <end position="258"/>
    </location>
</feature>
<feature type="region of interest" description="Disordered" evidence="6">
    <location>
        <begin position="702"/>
        <end position="741"/>
    </location>
</feature>
<evidence type="ECO:0000313" key="7">
    <source>
        <dbReference type="EMBL" id="CAF0734253.1"/>
    </source>
</evidence>
<feature type="compositionally biased region" description="Low complexity" evidence="6">
    <location>
        <begin position="13"/>
        <end position="22"/>
    </location>
</feature>
<feature type="compositionally biased region" description="Basic and acidic residues" evidence="6">
    <location>
        <begin position="319"/>
        <end position="332"/>
    </location>
</feature>
<feature type="compositionally biased region" description="Low complexity" evidence="6">
    <location>
        <begin position="464"/>
        <end position="473"/>
    </location>
</feature>
<sequence>MSENTDHFPLATSSSSNNNNNNKRLLSHQHFVPTSSDFNTPSSIVSNIQNDSPSPQSHTSPIVSDVCNSSKTGVRNPSATTKTKDDNSPNGNHINNKYALTLDFTPPVAKTRKDNHRNSKSQLYTYNMAGNGEEDLHSPFELDVPLCENQSLKKIQNDFLIDRMLKDDSNSNFTLQHRSSNQQSYTTVLNHSSPLLTPSCDHYDIDALSDAGTYIIEDDIDIAHDDEPEQDIEQQNDRQEKISTPSTASSFKRYATTRRNRHGTFDIDGISSKTTHTVNRPIVDLNVPTHNLSPSSSSVSSANSTSSSSLLSLPTESDNSIRKEPEGASHHIIIDDKSSAGVVYARRRSDILLQQQQPRSITPPQNLIKPAECFVISPTFETKPFPNTTTTGPRRKPDIHSKSKPTASVVSTKDTHFEVPSKNSPSSPPLSARSNQSDTEKFSFRLQQQQQQQQQPIRHHDSKQQSSSSNLKSSLHHSDYVSSSSKLPLRPHTIINDQTYSTPFQRNSSIRQTMPANTQYNRALSSSTTTTTTKYVDDNEEILSSHPSLTKVYMNKSFALRRQRSHLMPSTSKPVQQQQQQQQQQQTISKPLSTRQIIKPTTSVPSTSLSINNSSGQTNRAVELRRARAQAKIEELAQRTRQQLQKTELPIDLMSASWHSNASSTSKKDFSQLRVNSRSTNNNNKNISTPKQDLLKTRTISTISTTSHHRSSSASPNPLGETKTKTSKYRKPMVSSVTSESQYQKMNGSFYREGERCDSLRDDGQRLAIKLIQLSSGILAKLKPNNSAGDSDSNVRELEQLVDQLQTVNRTLSSIDASLTGSTSDEILILVDIFLPVSHSSIVDMEDKNAHSRYEQSLLAWRTNDERLNKEKLSMKNIPERNDLQLIGAQIFFRHGARTPLNLLPSLEEVIYNKEQIENYPPSKWDIKLITKKGNEVVSKDKVLSAHDITGSEGQKLKSVSGENVMKGQLTAIGEKQLFQLGRLLRSELIDDNNDKGLLPATYDSQYVYCRSTYMDRTIASARSFLAGLFSSVKMDNKIQANGPFEMEVQHFPDEDMFPNPNIYPILKKCLSVPSFYMSLNDDHELKKARQALINRIGFTESPHGIVGLYDDIVSRQAHNFTVPEDILELVKDFEIMSAREYVYISTAIGYDLFIRAGCGPILYLMRENFNSILKNYLEEKNNNLKKPYHKFFIYSGHDSTLIPLAMAFEIFEMRWPKYASYILIKYFISKNNPDETYVTVKFDGETQILPDCQDYYCPYSTFLKNLQNRFDKPKISS</sequence>
<dbReference type="PROSITE" id="PS00778">
    <property type="entry name" value="HIS_ACID_PHOSPHAT_2"/>
    <property type="match status" value="1"/>
</dbReference>
<evidence type="ECO:0000313" key="8">
    <source>
        <dbReference type="Proteomes" id="UP000663882"/>
    </source>
</evidence>
<feature type="region of interest" description="Disordered" evidence="6">
    <location>
        <begin position="380"/>
        <end position="507"/>
    </location>
</feature>
<dbReference type="PANTHER" id="PTHR11567:SF110">
    <property type="entry name" value="2-PHOSPHOXYLOSE PHOSPHATASE 1"/>
    <property type="match status" value="1"/>
</dbReference>
<keyword evidence="2" id="KW-0378">Hydrolase</keyword>
<reference evidence="7" key="1">
    <citation type="submission" date="2021-02" db="EMBL/GenBank/DDBJ databases">
        <authorList>
            <person name="Nowell W R."/>
        </authorList>
    </citation>
    <scope>NUCLEOTIDE SEQUENCE</scope>
</reference>
<feature type="compositionally biased region" description="Low complexity" evidence="6">
    <location>
        <begin position="420"/>
        <end position="431"/>
    </location>
</feature>
<feature type="region of interest" description="Disordered" evidence="6">
    <location>
        <begin position="658"/>
        <end position="690"/>
    </location>
</feature>
<feature type="region of interest" description="Disordered" evidence="6">
    <location>
        <begin position="279"/>
        <end position="332"/>
    </location>
</feature>
<comment type="similarity">
    <text evidence="1">Belongs to the histidine acid phosphatase family.</text>
</comment>
<comment type="caution">
    <text evidence="7">The sequence shown here is derived from an EMBL/GenBank/DDBJ whole genome shotgun (WGS) entry which is preliminary data.</text>
</comment>
<feature type="compositionally biased region" description="Polar residues" evidence="6">
    <location>
        <begin position="32"/>
        <end position="81"/>
    </location>
</feature>
<dbReference type="EMBL" id="CAJNOO010000005">
    <property type="protein sequence ID" value="CAF0734253.1"/>
    <property type="molecule type" value="Genomic_DNA"/>
</dbReference>
<feature type="compositionally biased region" description="Low complexity" evidence="6">
    <location>
        <begin position="292"/>
        <end position="313"/>
    </location>
</feature>
<organism evidence="7 8">
    <name type="scientific">Rotaria sordida</name>
    <dbReference type="NCBI Taxonomy" id="392033"/>
    <lineage>
        <taxon>Eukaryota</taxon>
        <taxon>Metazoa</taxon>
        <taxon>Spiralia</taxon>
        <taxon>Gnathifera</taxon>
        <taxon>Rotifera</taxon>
        <taxon>Eurotatoria</taxon>
        <taxon>Bdelloidea</taxon>
        <taxon>Philodinida</taxon>
        <taxon>Philodinidae</taxon>
        <taxon>Rotaria</taxon>
    </lineage>
</organism>
<feature type="compositionally biased region" description="Polar residues" evidence="6">
    <location>
        <begin position="495"/>
        <end position="507"/>
    </location>
</feature>
<evidence type="ECO:0000256" key="6">
    <source>
        <dbReference type="SAM" id="MobiDB-lite"/>
    </source>
</evidence>
<dbReference type="InterPro" id="IPR029033">
    <property type="entry name" value="His_PPase_superfam"/>
</dbReference>
<comment type="catalytic activity">
    <reaction evidence="3">
        <text>3-O-[beta-D-GlcA-(1-&gt;3)-beta-D-Gal-(1-&gt;3)-beta-D-Gal-(1-&gt;4)-beta-D-2-O-P-Xyl]-L-seryl-[protein] + H2O = 3-O-(beta-D-GlcA-(1-&gt;3)-beta-D-Gal-(1-&gt;3)-beta-D-Gal-(1-&gt;4)-beta-D-Xyl)-L-seryl-[protein] + phosphate</text>
        <dbReference type="Rhea" id="RHEA:56512"/>
        <dbReference type="Rhea" id="RHEA-COMP:12573"/>
        <dbReference type="Rhea" id="RHEA-COMP:14559"/>
        <dbReference type="ChEBI" id="CHEBI:15377"/>
        <dbReference type="ChEBI" id="CHEBI:43474"/>
        <dbReference type="ChEBI" id="CHEBI:132093"/>
        <dbReference type="ChEBI" id="CHEBI:140495"/>
    </reaction>
</comment>
<dbReference type="InterPro" id="IPR000560">
    <property type="entry name" value="His_Pase_clade-2"/>
</dbReference>
<dbReference type="InterPro" id="IPR050645">
    <property type="entry name" value="Histidine_acid_phosphatase"/>
</dbReference>
<dbReference type="Pfam" id="PF00328">
    <property type="entry name" value="His_Phos_2"/>
    <property type="match status" value="1"/>
</dbReference>
<feature type="region of interest" description="Disordered" evidence="6">
    <location>
        <begin position="1"/>
        <end position="97"/>
    </location>
</feature>
<dbReference type="InterPro" id="IPR033379">
    <property type="entry name" value="Acid_Pase_AS"/>
</dbReference>
<dbReference type="OrthoDB" id="10257284at2759"/>